<protein>
    <submittedName>
        <fullName evidence="1">Uncharacterized protein</fullName>
    </submittedName>
</protein>
<evidence type="ECO:0000313" key="2">
    <source>
        <dbReference type="Proteomes" id="UP000663882"/>
    </source>
</evidence>
<dbReference type="OrthoDB" id="10043867at2759"/>
<gene>
    <name evidence="1" type="ORF">RFH988_LOCUS38498</name>
</gene>
<sequence length="99" mass="11742">MPYPQIQDNKDGVTIIIGPFYKSINLTVTMIIKIKQILQFDPMKKKIQTEHFPITVEAHEYDLAYDQESYEFRHCFEACEIYEGNELKPNHNCIRKKMS</sequence>
<proteinExistence type="predicted"/>
<dbReference type="Proteomes" id="UP000663882">
    <property type="component" value="Unassembled WGS sequence"/>
</dbReference>
<reference evidence="1" key="1">
    <citation type="submission" date="2021-02" db="EMBL/GenBank/DDBJ databases">
        <authorList>
            <person name="Nowell W R."/>
        </authorList>
    </citation>
    <scope>NUCLEOTIDE SEQUENCE</scope>
</reference>
<accession>A0A815SUG1</accession>
<organism evidence="1 2">
    <name type="scientific">Rotaria sordida</name>
    <dbReference type="NCBI Taxonomy" id="392033"/>
    <lineage>
        <taxon>Eukaryota</taxon>
        <taxon>Metazoa</taxon>
        <taxon>Spiralia</taxon>
        <taxon>Gnathifera</taxon>
        <taxon>Rotifera</taxon>
        <taxon>Eurotatoria</taxon>
        <taxon>Bdelloidea</taxon>
        <taxon>Philodinida</taxon>
        <taxon>Philodinidae</taxon>
        <taxon>Rotaria</taxon>
    </lineage>
</organism>
<dbReference type="EMBL" id="CAJNOO010009659">
    <property type="protein sequence ID" value="CAF1493407.1"/>
    <property type="molecule type" value="Genomic_DNA"/>
</dbReference>
<name>A0A815SUG1_9BILA</name>
<evidence type="ECO:0000313" key="1">
    <source>
        <dbReference type="EMBL" id="CAF1493407.1"/>
    </source>
</evidence>
<comment type="caution">
    <text evidence="1">The sequence shown here is derived from an EMBL/GenBank/DDBJ whole genome shotgun (WGS) entry which is preliminary data.</text>
</comment>
<dbReference type="AlphaFoldDB" id="A0A815SUG1"/>